<keyword evidence="1" id="KW-0812">Transmembrane</keyword>
<evidence type="ECO:0000313" key="3">
    <source>
        <dbReference type="Proteomes" id="UP001519887"/>
    </source>
</evidence>
<dbReference type="Proteomes" id="UP001519887">
    <property type="component" value="Unassembled WGS sequence"/>
</dbReference>
<name>A0ABS7C7X8_9BACL</name>
<evidence type="ECO:0000256" key="1">
    <source>
        <dbReference type="SAM" id="Phobius"/>
    </source>
</evidence>
<dbReference type="InterPro" id="IPR058247">
    <property type="entry name" value="DUF1453"/>
</dbReference>
<sequence>LERSGETIVLRRSKTFIFILLGLLVVRLLLHDVVEQSITIPQTGGLFFILAFGMILVWRIAMLRAYIKLKREIDLQDTGLSN</sequence>
<dbReference type="EMBL" id="JAHZIK010000715">
    <property type="protein sequence ID" value="MBW7456973.1"/>
    <property type="molecule type" value="Genomic_DNA"/>
</dbReference>
<dbReference type="InterPro" id="IPR031306">
    <property type="entry name" value="CcdC"/>
</dbReference>
<dbReference type="PANTHER" id="PTHR39164">
    <property type="entry name" value="PROTEIN CCDC"/>
    <property type="match status" value="1"/>
</dbReference>
<protein>
    <submittedName>
        <fullName evidence="2">Cytochrome c biogenesis protein CcdC</fullName>
    </submittedName>
</protein>
<dbReference type="Pfam" id="PF07301">
    <property type="entry name" value="DUF1453"/>
    <property type="match status" value="1"/>
</dbReference>
<proteinExistence type="predicted"/>
<gene>
    <name evidence="2" type="ORF">K0U00_23340</name>
</gene>
<accession>A0ABS7C7X8</accession>
<feature type="non-terminal residue" evidence="2">
    <location>
        <position position="1"/>
    </location>
</feature>
<organism evidence="2 3">
    <name type="scientific">Paenibacillus sepulcri</name>
    <dbReference type="NCBI Taxonomy" id="359917"/>
    <lineage>
        <taxon>Bacteria</taxon>
        <taxon>Bacillati</taxon>
        <taxon>Bacillota</taxon>
        <taxon>Bacilli</taxon>
        <taxon>Bacillales</taxon>
        <taxon>Paenibacillaceae</taxon>
        <taxon>Paenibacillus</taxon>
    </lineage>
</organism>
<feature type="transmembrane region" description="Helical" evidence="1">
    <location>
        <begin position="42"/>
        <end position="61"/>
    </location>
</feature>
<keyword evidence="3" id="KW-1185">Reference proteome</keyword>
<keyword evidence="1" id="KW-1133">Transmembrane helix</keyword>
<reference evidence="2 3" key="1">
    <citation type="submission" date="2021-07" db="EMBL/GenBank/DDBJ databases">
        <title>Paenibacillus radiodurans sp. nov., isolated from the southeastern edge of Tengger Desert.</title>
        <authorList>
            <person name="Zhang G."/>
        </authorList>
    </citation>
    <scope>NUCLEOTIDE SEQUENCE [LARGE SCALE GENOMIC DNA]</scope>
    <source>
        <strain evidence="2 3">CCM 7311</strain>
    </source>
</reference>
<evidence type="ECO:0000313" key="2">
    <source>
        <dbReference type="EMBL" id="MBW7456973.1"/>
    </source>
</evidence>
<feature type="transmembrane region" description="Helical" evidence="1">
    <location>
        <begin position="12"/>
        <end position="30"/>
    </location>
</feature>
<comment type="caution">
    <text evidence="2">The sequence shown here is derived from an EMBL/GenBank/DDBJ whole genome shotgun (WGS) entry which is preliminary data.</text>
</comment>
<keyword evidence="1" id="KW-0472">Membrane</keyword>
<dbReference type="PANTHER" id="PTHR39164:SF1">
    <property type="entry name" value="PROTEIN CCDC"/>
    <property type="match status" value="1"/>
</dbReference>